<evidence type="ECO:0000256" key="32">
    <source>
        <dbReference type="ARBA" id="ARBA00080697"/>
    </source>
</evidence>
<dbReference type="GO" id="GO:0047536">
    <property type="term" value="F:2-aminoadipate transaminase activity"/>
    <property type="evidence" value="ECO:0007669"/>
    <property type="project" value="UniProtKB-EC"/>
</dbReference>
<evidence type="ECO:0000313" key="43">
    <source>
        <dbReference type="Proteomes" id="UP001347796"/>
    </source>
</evidence>
<evidence type="ECO:0000256" key="24">
    <source>
        <dbReference type="ARBA" id="ARBA00052831"/>
    </source>
</evidence>
<comment type="catalytic activity">
    <reaction evidence="7">
        <text>L-kynurenine + 2-oxoglutarate = kynurenate + L-glutamate + H2O</text>
        <dbReference type="Rhea" id="RHEA:65560"/>
        <dbReference type="ChEBI" id="CHEBI:15377"/>
        <dbReference type="ChEBI" id="CHEBI:16810"/>
        <dbReference type="ChEBI" id="CHEBI:29985"/>
        <dbReference type="ChEBI" id="CHEBI:57959"/>
        <dbReference type="ChEBI" id="CHEBI:58454"/>
        <dbReference type="EC" id="2.6.1.7"/>
    </reaction>
    <physiologicalReaction direction="left-to-right" evidence="7">
        <dbReference type="Rhea" id="RHEA:65561"/>
    </physiologicalReaction>
</comment>
<evidence type="ECO:0000256" key="36">
    <source>
        <dbReference type="ARBA" id="ARBA00082705"/>
    </source>
</evidence>
<dbReference type="GO" id="GO:0050094">
    <property type="term" value="F:methionine-glyoxylate transaminase activity"/>
    <property type="evidence" value="ECO:0007669"/>
    <property type="project" value="UniProtKB-EC"/>
</dbReference>
<evidence type="ECO:0000313" key="42">
    <source>
        <dbReference type="EMBL" id="KAK6179553.1"/>
    </source>
</evidence>
<evidence type="ECO:0000256" key="34">
    <source>
        <dbReference type="ARBA" id="ARBA00081438"/>
    </source>
</evidence>
<comment type="catalytic activity">
    <reaction evidence="24">
        <text>4-methyl-2-oxopentanoate + L-kynurenine = kynurenate + L-leucine + H2O</text>
        <dbReference type="Rhea" id="RHEA:66068"/>
        <dbReference type="ChEBI" id="CHEBI:15377"/>
        <dbReference type="ChEBI" id="CHEBI:17865"/>
        <dbReference type="ChEBI" id="CHEBI:57427"/>
        <dbReference type="ChEBI" id="CHEBI:57959"/>
        <dbReference type="ChEBI" id="CHEBI:58454"/>
    </reaction>
    <physiologicalReaction direction="left-to-right" evidence="24">
        <dbReference type="Rhea" id="RHEA:66069"/>
    </physiologicalReaction>
</comment>
<dbReference type="EC" id="2.6.1.39" evidence="28"/>
<comment type="catalytic activity">
    <reaction evidence="21">
        <text>L-leucine + glyoxylate = 4-methyl-2-oxopentanoate + glycine</text>
        <dbReference type="Rhea" id="RHEA:69128"/>
        <dbReference type="ChEBI" id="CHEBI:17865"/>
        <dbReference type="ChEBI" id="CHEBI:36655"/>
        <dbReference type="ChEBI" id="CHEBI:57305"/>
        <dbReference type="ChEBI" id="CHEBI:57427"/>
    </reaction>
</comment>
<comment type="catalytic activity">
    <reaction evidence="23">
        <text>3-phenylpyruvate + L-kynurenine = kynurenate + L-phenylalanine + H2O</text>
        <dbReference type="Rhea" id="RHEA:66092"/>
        <dbReference type="ChEBI" id="CHEBI:15377"/>
        <dbReference type="ChEBI" id="CHEBI:18005"/>
        <dbReference type="ChEBI" id="CHEBI:57959"/>
        <dbReference type="ChEBI" id="CHEBI:58095"/>
        <dbReference type="ChEBI" id="CHEBI:58454"/>
    </reaction>
    <physiologicalReaction direction="left-to-right" evidence="23">
        <dbReference type="Rhea" id="RHEA:66093"/>
    </physiologicalReaction>
</comment>
<comment type="pathway">
    <text evidence="26">Amino-acid degradation; L-lysine degradation via saccharopine pathway; glutaryl-CoA from L-lysine: step 4/6.</text>
</comment>
<name>A0AAN8JQ36_PATCE</name>
<keyword evidence="4" id="KW-0032">Aminotransferase</keyword>
<evidence type="ECO:0000256" key="19">
    <source>
        <dbReference type="ARBA" id="ARBA00052400"/>
    </source>
</evidence>
<dbReference type="EMBL" id="JAZGQO010000008">
    <property type="protein sequence ID" value="KAK6179553.1"/>
    <property type="molecule type" value="Genomic_DNA"/>
</dbReference>
<evidence type="ECO:0000256" key="11">
    <source>
        <dbReference type="ARBA" id="ARBA00051090"/>
    </source>
</evidence>
<proteinExistence type="inferred from homology"/>
<comment type="catalytic activity">
    <reaction evidence="14">
        <text>2-oxoadipate + L-kynurenine = L-2-aminoadipate + kynurenate + H2O</text>
        <dbReference type="Rhea" id="RHEA:70047"/>
        <dbReference type="ChEBI" id="CHEBI:15377"/>
        <dbReference type="ChEBI" id="CHEBI:57499"/>
        <dbReference type="ChEBI" id="CHEBI:57959"/>
        <dbReference type="ChEBI" id="CHEBI:58454"/>
        <dbReference type="ChEBI" id="CHEBI:58672"/>
    </reaction>
    <physiologicalReaction direction="left-to-right" evidence="14">
        <dbReference type="Rhea" id="RHEA:70048"/>
    </physiologicalReaction>
</comment>
<evidence type="ECO:0000259" key="41">
    <source>
        <dbReference type="Pfam" id="PF00155"/>
    </source>
</evidence>
<comment type="similarity">
    <text evidence="2">Belongs to the class-I pyridoxal-phosphate-dependent aminotransferase family.</text>
</comment>
<evidence type="ECO:0000256" key="25">
    <source>
        <dbReference type="ARBA" id="ARBA00056991"/>
    </source>
</evidence>
<evidence type="ECO:0000256" key="5">
    <source>
        <dbReference type="ARBA" id="ARBA00022679"/>
    </source>
</evidence>
<dbReference type="Gene3D" id="3.40.640.10">
    <property type="entry name" value="Type I PLP-dependent aspartate aminotransferase-like (Major domain)"/>
    <property type="match status" value="1"/>
</dbReference>
<comment type="catalytic activity">
    <reaction evidence="20">
        <text>glyoxylate + L-methionine = 4-methylsulfanyl-2-oxobutanoate + glycine</text>
        <dbReference type="Rhea" id="RHEA:22884"/>
        <dbReference type="ChEBI" id="CHEBI:16723"/>
        <dbReference type="ChEBI" id="CHEBI:36655"/>
        <dbReference type="ChEBI" id="CHEBI:57305"/>
        <dbReference type="ChEBI" id="CHEBI:57844"/>
        <dbReference type="EC" id="2.6.1.73"/>
    </reaction>
</comment>
<evidence type="ECO:0000256" key="15">
    <source>
        <dbReference type="ARBA" id="ARBA00051879"/>
    </source>
</evidence>
<dbReference type="FunFam" id="3.90.1150.10:FF:000166">
    <property type="entry name" value="Kynurenine/alpha-aminoadipate aminotransferase, mitochondrial"/>
    <property type="match status" value="1"/>
</dbReference>
<evidence type="ECO:0000256" key="20">
    <source>
        <dbReference type="ARBA" id="ARBA00052404"/>
    </source>
</evidence>
<dbReference type="EC" id="2.6.1.73" evidence="29"/>
<comment type="catalytic activity">
    <reaction evidence="19">
        <text>glyoxylate + L-phenylalanine = 3-phenylpyruvate + glycine</text>
        <dbReference type="Rhea" id="RHEA:69120"/>
        <dbReference type="ChEBI" id="CHEBI:18005"/>
        <dbReference type="ChEBI" id="CHEBI:36655"/>
        <dbReference type="ChEBI" id="CHEBI:57305"/>
        <dbReference type="ChEBI" id="CHEBI:58095"/>
    </reaction>
</comment>
<comment type="catalytic activity">
    <reaction evidence="22">
        <text>glycine + 2-oxoglutarate = glyoxylate + L-glutamate</text>
        <dbReference type="Rhea" id="RHEA:14089"/>
        <dbReference type="ChEBI" id="CHEBI:16810"/>
        <dbReference type="ChEBI" id="CHEBI:29985"/>
        <dbReference type="ChEBI" id="CHEBI:36655"/>
        <dbReference type="ChEBI" id="CHEBI:57305"/>
        <dbReference type="EC" id="2.6.1.4"/>
    </reaction>
</comment>
<dbReference type="PANTHER" id="PTHR42790">
    <property type="entry name" value="AMINOTRANSFERASE"/>
    <property type="match status" value="1"/>
</dbReference>
<evidence type="ECO:0000256" key="30">
    <source>
        <dbReference type="ARBA" id="ARBA00074091"/>
    </source>
</evidence>
<evidence type="ECO:0000256" key="35">
    <source>
        <dbReference type="ARBA" id="ARBA00082040"/>
    </source>
</evidence>
<evidence type="ECO:0000256" key="40">
    <source>
        <dbReference type="ARBA" id="ARBA00083735"/>
    </source>
</evidence>
<evidence type="ECO:0000256" key="3">
    <source>
        <dbReference type="ARBA" id="ARBA00012751"/>
    </source>
</evidence>
<evidence type="ECO:0000256" key="27">
    <source>
        <dbReference type="ARBA" id="ARBA00066546"/>
    </source>
</evidence>
<feature type="domain" description="Aminotransferase class I/classII large" evidence="41">
    <location>
        <begin position="104"/>
        <end position="417"/>
    </location>
</feature>
<comment type="catalytic activity">
    <reaction evidence="11">
        <text>2-oxopentanoate + L-kynurenine = L-2-aminopentanoate + kynurenate + H2O</text>
        <dbReference type="Rhea" id="RHEA:66076"/>
        <dbReference type="ChEBI" id="CHEBI:15377"/>
        <dbReference type="ChEBI" id="CHEBI:28644"/>
        <dbReference type="ChEBI" id="CHEBI:57959"/>
        <dbReference type="ChEBI" id="CHEBI:58441"/>
        <dbReference type="ChEBI" id="CHEBI:58454"/>
    </reaction>
    <physiologicalReaction direction="left-to-right" evidence="11">
        <dbReference type="Rhea" id="RHEA:66077"/>
    </physiologicalReaction>
</comment>
<accession>A0AAN8JQ36</accession>
<evidence type="ECO:0000256" key="21">
    <source>
        <dbReference type="ARBA" id="ARBA00052518"/>
    </source>
</evidence>
<evidence type="ECO:0000256" key="37">
    <source>
        <dbReference type="ARBA" id="ARBA00082796"/>
    </source>
</evidence>
<comment type="catalytic activity">
    <reaction evidence="15">
        <text>2-oxobutanoate + L-kynurenine = (2S)-2-aminobutanoate + kynurenate + H2O</text>
        <dbReference type="Rhea" id="RHEA:66044"/>
        <dbReference type="ChEBI" id="CHEBI:15377"/>
        <dbReference type="ChEBI" id="CHEBI:16763"/>
        <dbReference type="ChEBI" id="CHEBI:57959"/>
        <dbReference type="ChEBI" id="CHEBI:58454"/>
        <dbReference type="ChEBI" id="CHEBI:74359"/>
    </reaction>
    <physiologicalReaction direction="left-to-right" evidence="15">
        <dbReference type="Rhea" id="RHEA:66045"/>
    </physiologicalReaction>
</comment>
<evidence type="ECO:0000256" key="13">
    <source>
        <dbReference type="ARBA" id="ARBA00051742"/>
    </source>
</evidence>
<comment type="catalytic activity">
    <reaction evidence="9">
        <text>L-tyrosine + glyoxylate = 3-(4-hydroxyphenyl)pyruvate + glycine</text>
        <dbReference type="Rhea" id="RHEA:69116"/>
        <dbReference type="ChEBI" id="CHEBI:36242"/>
        <dbReference type="ChEBI" id="CHEBI:36655"/>
        <dbReference type="ChEBI" id="CHEBI:57305"/>
        <dbReference type="ChEBI" id="CHEBI:58315"/>
    </reaction>
</comment>
<comment type="function">
    <text evidence="25">Transaminase with broad substrate specificity. Has transaminase activity towards aminoadipate, kynurenine, methionine and glutamate. Shows activity also towards tryptophan, aspartate and hydroxykynurenine. Accepts a variety of oxo-acids as amino-group acceptors, with a preference for 2-oxoglutarate, 2-oxocaproic acid, phenylpyruvate and alpha-oxo-gamma-methiol butyric acid. Can also use glyoxylate as amino-group acceptor (in vitro).</text>
</comment>
<dbReference type="GO" id="GO:0005759">
    <property type="term" value="C:mitochondrial matrix"/>
    <property type="evidence" value="ECO:0007669"/>
    <property type="project" value="UniProtKB-ARBA"/>
</dbReference>
<dbReference type="GO" id="GO:0047315">
    <property type="term" value="F:kynurenine-glyoxylate transaminase activity"/>
    <property type="evidence" value="ECO:0007669"/>
    <property type="project" value="UniProtKB-EC"/>
</dbReference>
<comment type="catalytic activity">
    <reaction evidence="13">
        <text>2-oxo-3-sulfanylpropanoate + L-kynurenine = kynurenate + L-cysteine + H2O</text>
        <dbReference type="Rhea" id="RHEA:69104"/>
        <dbReference type="ChEBI" id="CHEBI:15377"/>
        <dbReference type="ChEBI" id="CHEBI:35235"/>
        <dbReference type="ChEBI" id="CHEBI:57678"/>
        <dbReference type="ChEBI" id="CHEBI:57959"/>
        <dbReference type="ChEBI" id="CHEBI:58454"/>
    </reaction>
    <physiologicalReaction direction="left-to-right" evidence="13">
        <dbReference type="Rhea" id="RHEA:69105"/>
    </physiologicalReaction>
</comment>
<dbReference type="GO" id="GO:1901605">
    <property type="term" value="P:alpha-amino acid metabolic process"/>
    <property type="evidence" value="ECO:0007669"/>
    <property type="project" value="TreeGrafter"/>
</dbReference>
<dbReference type="InterPro" id="IPR015421">
    <property type="entry name" value="PyrdxlP-dep_Trfase_major"/>
</dbReference>
<dbReference type="GO" id="GO:0016212">
    <property type="term" value="F:kynurenine-oxoglutarate transaminase activity"/>
    <property type="evidence" value="ECO:0007669"/>
    <property type="project" value="UniProtKB-EC"/>
</dbReference>
<evidence type="ECO:0000256" key="28">
    <source>
        <dbReference type="ARBA" id="ARBA00067027"/>
    </source>
</evidence>
<keyword evidence="43" id="KW-1185">Reference proteome</keyword>
<evidence type="ECO:0000256" key="31">
    <source>
        <dbReference type="ARBA" id="ARBA00075068"/>
    </source>
</evidence>
<sequence>MNYSRYLNLTSLSRQPSPIRVLTGIMQQAPPTMISMAGGRPNPNLFPIKGVSISLRDGTTVNIEPNLVQKGLQYSATPGLNEMLDWVKNLQKDVHNPPTLNSSDVDKQLDMLIIPGSQDGLSKAFEAFVTEKDNILIESPTYSGTLAILKPMRSNLLSVQTDKHGIIPNHLRKILSKWSPKDTKDPNSDIPKILYCIPNGGNPTGHGLTLERRQEIYKIAQEYDLLIMEDDPYFYLQNSQPYIPSFLSMDVDGRVLRFDSFSKLLSSGMRVAIITGPKAIINRIALHMQASVVHASGMSQVLLYTILEKMGLNGFKEHVKNVASFYQQQRDHCLTSAEKHIKGLAEWYVPECGMFLWMKLIGIPDSYKLITEKAREKEVLFVPGNAFMLNSEEPCPYVRASYSESSPEEMDMAFERLASVLREAK</sequence>
<evidence type="ECO:0000256" key="29">
    <source>
        <dbReference type="ARBA" id="ARBA00067059"/>
    </source>
</evidence>
<evidence type="ECO:0000256" key="38">
    <source>
        <dbReference type="ARBA" id="ARBA00083236"/>
    </source>
</evidence>
<dbReference type="InterPro" id="IPR050859">
    <property type="entry name" value="Class-I_PLP-dep_aminotransf"/>
</dbReference>
<dbReference type="InterPro" id="IPR015424">
    <property type="entry name" value="PyrdxlP-dep_Trfase"/>
</dbReference>
<dbReference type="InterPro" id="IPR004839">
    <property type="entry name" value="Aminotransferase_I/II_large"/>
</dbReference>
<dbReference type="Proteomes" id="UP001347796">
    <property type="component" value="Unassembled WGS sequence"/>
</dbReference>
<evidence type="ECO:0000256" key="10">
    <source>
        <dbReference type="ARBA" id="ARBA00050937"/>
    </source>
</evidence>
<comment type="catalytic activity">
    <reaction evidence="17">
        <text>2-oxohexanoate + L-kynurenine = L-2-aminohexanoate + kynurenate + H2O</text>
        <dbReference type="Rhea" id="RHEA:66060"/>
        <dbReference type="ChEBI" id="CHEBI:15377"/>
        <dbReference type="ChEBI" id="CHEBI:35177"/>
        <dbReference type="ChEBI" id="CHEBI:57959"/>
        <dbReference type="ChEBI" id="CHEBI:58454"/>
        <dbReference type="ChEBI" id="CHEBI:58455"/>
    </reaction>
    <physiologicalReaction direction="left-to-right" evidence="17">
        <dbReference type="Rhea" id="RHEA:66061"/>
    </physiologicalReaction>
</comment>
<dbReference type="GO" id="GO:0030170">
    <property type="term" value="F:pyridoxal phosphate binding"/>
    <property type="evidence" value="ECO:0007669"/>
    <property type="project" value="InterPro"/>
</dbReference>
<dbReference type="SUPFAM" id="SSF53383">
    <property type="entry name" value="PLP-dependent transferases"/>
    <property type="match status" value="1"/>
</dbReference>
<evidence type="ECO:0000256" key="1">
    <source>
        <dbReference type="ARBA" id="ARBA00001933"/>
    </source>
</evidence>
<evidence type="ECO:0000256" key="17">
    <source>
        <dbReference type="ARBA" id="ARBA00052128"/>
    </source>
</evidence>
<organism evidence="42 43">
    <name type="scientific">Patella caerulea</name>
    <name type="common">Rayed Mediterranean limpet</name>
    <dbReference type="NCBI Taxonomy" id="87958"/>
    <lineage>
        <taxon>Eukaryota</taxon>
        <taxon>Metazoa</taxon>
        <taxon>Spiralia</taxon>
        <taxon>Lophotrochozoa</taxon>
        <taxon>Mollusca</taxon>
        <taxon>Gastropoda</taxon>
        <taxon>Patellogastropoda</taxon>
        <taxon>Patelloidea</taxon>
        <taxon>Patellidae</taxon>
        <taxon>Patella</taxon>
    </lineage>
</organism>
<evidence type="ECO:0000256" key="7">
    <source>
        <dbReference type="ARBA" id="ARBA00047478"/>
    </source>
</evidence>
<comment type="catalytic activity">
    <reaction evidence="10">
        <text>L-2-aminoadipate + glyoxylate = 2-oxoadipate + glycine</text>
        <dbReference type="Rhea" id="RHEA:69112"/>
        <dbReference type="ChEBI" id="CHEBI:36655"/>
        <dbReference type="ChEBI" id="CHEBI:57305"/>
        <dbReference type="ChEBI" id="CHEBI:57499"/>
        <dbReference type="ChEBI" id="CHEBI:58672"/>
    </reaction>
    <physiologicalReaction direction="left-to-right" evidence="10">
        <dbReference type="Rhea" id="RHEA:69113"/>
    </physiologicalReaction>
</comment>
<evidence type="ECO:0000256" key="23">
    <source>
        <dbReference type="ARBA" id="ARBA00052580"/>
    </source>
</evidence>
<evidence type="ECO:0000256" key="9">
    <source>
        <dbReference type="ARBA" id="ARBA00050142"/>
    </source>
</evidence>
<evidence type="ECO:0000256" key="12">
    <source>
        <dbReference type="ARBA" id="ARBA00051184"/>
    </source>
</evidence>
<evidence type="ECO:0000256" key="14">
    <source>
        <dbReference type="ARBA" id="ARBA00051759"/>
    </source>
</evidence>
<evidence type="ECO:0000256" key="26">
    <source>
        <dbReference type="ARBA" id="ARBA00060610"/>
    </source>
</evidence>
<dbReference type="GO" id="GO:0047958">
    <property type="term" value="F:glycine:2-oxoglutarate aminotransferase activity"/>
    <property type="evidence" value="ECO:0007669"/>
    <property type="project" value="UniProtKB-EC"/>
</dbReference>
<protein>
    <recommendedName>
        <fullName evidence="30">Kynurenine/alpha-aminoadipate aminotransferase, mitochondrial</fullName>
        <ecNumber evidence="28">2.6.1.39</ecNumber>
        <ecNumber evidence="27">2.6.1.4</ecNumber>
        <ecNumber evidence="3">2.6.1.7</ecNumber>
        <ecNumber evidence="29">2.6.1.73</ecNumber>
    </recommendedName>
    <alternativeName>
        <fullName evidence="40">2-aminoadipate aminotransferase</fullName>
    </alternativeName>
    <alternativeName>
        <fullName evidence="33">2-aminoadipate transaminase</fullName>
    </alternativeName>
    <alternativeName>
        <fullName evidence="36">Alpha-aminoadipate aminotransferase</fullName>
    </alternativeName>
    <alternativeName>
        <fullName evidence="35">Glycine transaminase AADAT</fullName>
    </alternativeName>
    <alternativeName>
        <fullName evidence="39">Kynurenine aminotransferase II</fullName>
    </alternativeName>
    <alternativeName>
        <fullName evidence="34">Kynurenine--glyoxylate transaminase AADAT</fullName>
    </alternativeName>
    <alternativeName>
        <fullName evidence="37">Kynurenine--oxoglutarate aminotransferase II</fullName>
    </alternativeName>
    <alternativeName>
        <fullName evidence="38">Kynurenine--oxoglutarate transaminase 2</fullName>
    </alternativeName>
    <alternativeName>
        <fullName evidence="32">Kynurenine--oxoglutarate transaminase II</fullName>
    </alternativeName>
    <alternativeName>
        <fullName evidence="31">Methionine--glyoxylate transaminase AADAT</fullName>
    </alternativeName>
</protein>
<dbReference type="Pfam" id="PF00155">
    <property type="entry name" value="Aminotran_1_2"/>
    <property type="match status" value="1"/>
</dbReference>
<evidence type="ECO:0000256" key="4">
    <source>
        <dbReference type="ARBA" id="ARBA00022576"/>
    </source>
</evidence>
<comment type="catalytic activity">
    <reaction evidence="18">
        <text>L-tryptophan + glyoxylate = indole-3-pyruvate + glycine</text>
        <dbReference type="Rhea" id="RHEA:69124"/>
        <dbReference type="ChEBI" id="CHEBI:17640"/>
        <dbReference type="ChEBI" id="CHEBI:36655"/>
        <dbReference type="ChEBI" id="CHEBI:57305"/>
        <dbReference type="ChEBI" id="CHEBI:57912"/>
    </reaction>
</comment>
<comment type="cofactor">
    <cofactor evidence="1">
        <name>pyridoxal 5'-phosphate</name>
        <dbReference type="ChEBI" id="CHEBI:597326"/>
    </cofactor>
</comment>
<dbReference type="PANTHER" id="PTHR42790:SF19">
    <property type="entry name" value="KYNURENINE_ALPHA-AMINOADIPATE AMINOTRANSFERASE, MITOCHONDRIAL"/>
    <property type="match status" value="1"/>
</dbReference>
<dbReference type="AlphaFoldDB" id="A0AAN8JQ36"/>
<evidence type="ECO:0000256" key="2">
    <source>
        <dbReference type="ARBA" id="ARBA00007441"/>
    </source>
</evidence>
<comment type="catalytic activity">
    <reaction evidence="8">
        <text>L-kynurenine + glyoxylate = kynurenate + glycine + H2O</text>
        <dbReference type="Rhea" id="RHEA:65896"/>
        <dbReference type="ChEBI" id="CHEBI:15377"/>
        <dbReference type="ChEBI" id="CHEBI:36655"/>
        <dbReference type="ChEBI" id="CHEBI:57305"/>
        <dbReference type="ChEBI" id="CHEBI:57959"/>
        <dbReference type="ChEBI" id="CHEBI:58454"/>
        <dbReference type="EC" id="2.6.1.63"/>
    </reaction>
    <physiologicalReaction direction="left-to-right" evidence="8">
        <dbReference type="Rhea" id="RHEA:65897"/>
    </physiologicalReaction>
</comment>
<dbReference type="EC" id="2.6.1.4" evidence="27"/>
<evidence type="ECO:0000256" key="22">
    <source>
        <dbReference type="ARBA" id="ARBA00052537"/>
    </source>
</evidence>
<dbReference type="CDD" id="cd00609">
    <property type="entry name" value="AAT_like"/>
    <property type="match status" value="1"/>
</dbReference>
<comment type="catalytic activity">
    <reaction evidence="16">
        <text>indole-3-pyruvate + L-kynurenine = kynurenate + L-tryptophan + H2O</text>
        <dbReference type="Rhea" id="RHEA:66052"/>
        <dbReference type="ChEBI" id="CHEBI:15377"/>
        <dbReference type="ChEBI" id="CHEBI:17640"/>
        <dbReference type="ChEBI" id="CHEBI:57912"/>
        <dbReference type="ChEBI" id="CHEBI:57959"/>
        <dbReference type="ChEBI" id="CHEBI:58454"/>
    </reaction>
    <physiologicalReaction direction="left-to-right" evidence="16">
        <dbReference type="Rhea" id="RHEA:66053"/>
    </physiologicalReaction>
</comment>
<reference evidence="42 43" key="1">
    <citation type="submission" date="2024-01" db="EMBL/GenBank/DDBJ databases">
        <title>The genome of the rayed Mediterranean limpet Patella caerulea (Linnaeus, 1758).</title>
        <authorList>
            <person name="Anh-Thu Weber A."/>
            <person name="Halstead-Nussloch G."/>
        </authorList>
    </citation>
    <scope>NUCLEOTIDE SEQUENCE [LARGE SCALE GENOMIC DNA]</scope>
    <source>
        <strain evidence="42">AATW-2023a</strain>
        <tissue evidence="42">Whole specimen</tissue>
    </source>
</reference>
<evidence type="ECO:0000256" key="8">
    <source>
        <dbReference type="ARBA" id="ARBA00047677"/>
    </source>
</evidence>
<evidence type="ECO:0000256" key="16">
    <source>
        <dbReference type="ARBA" id="ARBA00052124"/>
    </source>
</evidence>
<dbReference type="FunFam" id="3.40.640.10:FF:000071">
    <property type="entry name" value="Kynurenine/alpha-aminoadipate aminotransferase, mitochondrial"/>
    <property type="match status" value="1"/>
</dbReference>
<keyword evidence="6" id="KW-0663">Pyridoxal phosphate</keyword>
<evidence type="ECO:0000256" key="33">
    <source>
        <dbReference type="ARBA" id="ARBA00080916"/>
    </source>
</evidence>
<comment type="caution">
    <text evidence="42">The sequence shown here is derived from an EMBL/GenBank/DDBJ whole genome shotgun (WGS) entry which is preliminary data.</text>
</comment>
<evidence type="ECO:0000256" key="39">
    <source>
        <dbReference type="ARBA" id="ARBA00083286"/>
    </source>
</evidence>
<comment type="catalytic activity">
    <reaction evidence="12">
        <text>4-methylsulfanyl-2-oxobutanoate + L-kynurenine = kynurenate + L-methionine + H2O</text>
        <dbReference type="Rhea" id="RHEA:69096"/>
        <dbReference type="ChEBI" id="CHEBI:15377"/>
        <dbReference type="ChEBI" id="CHEBI:16723"/>
        <dbReference type="ChEBI" id="CHEBI:57844"/>
        <dbReference type="ChEBI" id="CHEBI:57959"/>
        <dbReference type="ChEBI" id="CHEBI:58454"/>
    </reaction>
    <physiologicalReaction direction="left-to-right" evidence="12">
        <dbReference type="Rhea" id="RHEA:69097"/>
    </physiologicalReaction>
</comment>
<dbReference type="EC" id="2.6.1.7" evidence="3"/>
<evidence type="ECO:0000256" key="6">
    <source>
        <dbReference type="ARBA" id="ARBA00022898"/>
    </source>
</evidence>
<gene>
    <name evidence="42" type="ORF">SNE40_011883</name>
</gene>
<evidence type="ECO:0000256" key="18">
    <source>
        <dbReference type="ARBA" id="ARBA00052393"/>
    </source>
</evidence>
<keyword evidence="5" id="KW-0808">Transferase</keyword>